<reference evidence="1" key="1">
    <citation type="submission" date="2019-08" db="EMBL/GenBank/DDBJ databases">
        <title>The improved chromosome-level genome for the pearl oyster Pinctada fucata martensii using PacBio sequencing and Hi-C.</title>
        <authorList>
            <person name="Zheng Z."/>
        </authorList>
    </citation>
    <scope>NUCLEOTIDE SEQUENCE</scope>
    <source>
        <strain evidence="1">ZZ-2019</strain>
        <tissue evidence="1">Adductor muscle</tissue>
    </source>
</reference>
<sequence>MNIIHAQYPEMAGLQSSALAIEMNFRKHVDQFIQIINRSPEFSGSHWLTITNINCEPGEISICDSAFDDLPTIETMAICSLIDPPGMHVKVRVLDVMQ</sequence>
<protein>
    <submittedName>
        <fullName evidence="1">Uncharacterized protein</fullName>
    </submittedName>
</protein>
<dbReference type="AlphaFoldDB" id="A0AA88YFE7"/>
<evidence type="ECO:0000313" key="1">
    <source>
        <dbReference type="EMBL" id="KAK3104444.1"/>
    </source>
</evidence>
<organism evidence="1 2">
    <name type="scientific">Pinctada imbricata</name>
    <name type="common">Atlantic pearl-oyster</name>
    <name type="synonym">Pinctada martensii</name>
    <dbReference type="NCBI Taxonomy" id="66713"/>
    <lineage>
        <taxon>Eukaryota</taxon>
        <taxon>Metazoa</taxon>
        <taxon>Spiralia</taxon>
        <taxon>Lophotrochozoa</taxon>
        <taxon>Mollusca</taxon>
        <taxon>Bivalvia</taxon>
        <taxon>Autobranchia</taxon>
        <taxon>Pteriomorphia</taxon>
        <taxon>Pterioida</taxon>
        <taxon>Pterioidea</taxon>
        <taxon>Pteriidae</taxon>
        <taxon>Pinctada</taxon>
    </lineage>
</organism>
<dbReference type="EMBL" id="VSWD01000004">
    <property type="protein sequence ID" value="KAK3104444.1"/>
    <property type="molecule type" value="Genomic_DNA"/>
</dbReference>
<evidence type="ECO:0000313" key="2">
    <source>
        <dbReference type="Proteomes" id="UP001186944"/>
    </source>
</evidence>
<accession>A0AA88YFE7</accession>
<name>A0AA88YFE7_PINIB</name>
<proteinExistence type="predicted"/>
<dbReference type="Proteomes" id="UP001186944">
    <property type="component" value="Unassembled WGS sequence"/>
</dbReference>
<gene>
    <name evidence="1" type="ORF">FSP39_002156</name>
</gene>
<comment type="caution">
    <text evidence="1">The sequence shown here is derived from an EMBL/GenBank/DDBJ whole genome shotgun (WGS) entry which is preliminary data.</text>
</comment>
<keyword evidence="2" id="KW-1185">Reference proteome</keyword>